<keyword evidence="4 9" id="KW-0812">Transmembrane</keyword>
<evidence type="ECO:0000256" key="3">
    <source>
        <dbReference type="ARBA" id="ARBA00022448"/>
    </source>
</evidence>
<evidence type="ECO:0000256" key="8">
    <source>
        <dbReference type="ARBA" id="ARBA00023136"/>
    </source>
</evidence>
<evidence type="ECO:0000256" key="9">
    <source>
        <dbReference type="RuleBase" id="RU365087"/>
    </source>
</evidence>
<proteinExistence type="inferred from homology"/>
<keyword evidence="8 9" id="KW-0472">Membrane</keyword>
<comment type="caution">
    <text evidence="9">Lacks conserved residue(s) required for the propagation of feature annotation.</text>
</comment>
<feature type="transmembrane region" description="Helical" evidence="9">
    <location>
        <begin position="56"/>
        <end position="74"/>
    </location>
</feature>
<comment type="similarity">
    <text evidence="2 9">Belongs to the SecG family.</text>
</comment>
<dbReference type="InterPro" id="IPR004692">
    <property type="entry name" value="SecG"/>
</dbReference>
<reference evidence="10 11" key="1">
    <citation type="submission" date="2023-07" db="EMBL/GenBank/DDBJ databases">
        <title>Genomic Encyclopedia of Type Strains, Phase IV (KMG-IV): sequencing the most valuable type-strain genomes for metagenomic binning, comparative biology and taxonomic classification.</title>
        <authorList>
            <person name="Goeker M."/>
        </authorList>
    </citation>
    <scope>NUCLEOTIDE SEQUENCE [LARGE SCALE GENOMIC DNA]</scope>
    <source>
        <strain evidence="10 11">DSM 22616</strain>
    </source>
</reference>
<evidence type="ECO:0000313" key="10">
    <source>
        <dbReference type="EMBL" id="MDQ0275488.1"/>
    </source>
</evidence>
<accession>A0ABU0AW44</accession>
<organism evidence="10 11">
    <name type="scientific">Peptoniphilus koenoeneniae</name>
    <dbReference type="NCBI Taxonomy" id="507751"/>
    <lineage>
        <taxon>Bacteria</taxon>
        <taxon>Bacillati</taxon>
        <taxon>Bacillota</taxon>
        <taxon>Tissierellia</taxon>
        <taxon>Tissierellales</taxon>
        <taxon>Peptoniphilaceae</taxon>
        <taxon>Peptoniphilus</taxon>
    </lineage>
</organism>
<evidence type="ECO:0000313" key="11">
    <source>
        <dbReference type="Proteomes" id="UP001236559"/>
    </source>
</evidence>
<protein>
    <recommendedName>
        <fullName evidence="9">Protein-export membrane protein SecG</fullName>
    </recommendedName>
</protein>
<keyword evidence="11" id="KW-1185">Reference proteome</keyword>
<name>A0ABU0AW44_9FIRM</name>
<keyword evidence="6 9" id="KW-1133">Transmembrane helix</keyword>
<dbReference type="Proteomes" id="UP001236559">
    <property type="component" value="Unassembled WGS sequence"/>
</dbReference>
<keyword evidence="5 9" id="KW-0653">Protein transport</keyword>
<sequence>MQAILSVIIAVTSIVLIVTVTSMESEQAGLGTLDGSVESLWGEHTGASKKEKLNKIVTISAIIFVLSLLILLAIQ</sequence>
<evidence type="ECO:0000256" key="6">
    <source>
        <dbReference type="ARBA" id="ARBA00022989"/>
    </source>
</evidence>
<evidence type="ECO:0000256" key="2">
    <source>
        <dbReference type="ARBA" id="ARBA00008445"/>
    </source>
</evidence>
<dbReference type="EMBL" id="JAUSTN010000007">
    <property type="protein sequence ID" value="MDQ0275488.1"/>
    <property type="molecule type" value="Genomic_DNA"/>
</dbReference>
<keyword evidence="9" id="KW-1003">Cell membrane</keyword>
<evidence type="ECO:0000256" key="7">
    <source>
        <dbReference type="ARBA" id="ARBA00023010"/>
    </source>
</evidence>
<dbReference type="RefSeq" id="WP_023055914.1">
    <property type="nucleotide sequence ID" value="NZ_JAUSTN010000007.1"/>
</dbReference>
<comment type="caution">
    <text evidence="10">The sequence shown here is derived from an EMBL/GenBank/DDBJ whole genome shotgun (WGS) entry which is preliminary data.</text>
</comment>
<keyword evidence="3 9" id="KW-0813">Transport</keyword>
<gene>
    <name evidence="10" type="ORF">J2S72_001515</name>
</gene>
<keyword evidence="7 9" id="KW-0811">Translocation</keyword>
<dbReference type="Pfam" id="PF03840">
    <property type="entry name" value="SecG"/>
    <property type="match status" value="1"/>
</dbReference>
<evidence type="ECO:0000256" key="1">
    <source>
        <dbReference type="ARBA" id="ARBA00004141"/>
    </source>
</evidence>
<evidence type="ECO:0000256" key="5">
    <source>
        <dbReference type="ARBA" id="ARBA00022927"/>
    </source>
</evidence>
<evidence type="ECO:0000256" key="4">
    <source>
        <dbReference type="ARBA" id="ARBA00022692"/>
    </source>
</evidence>
<comment type="function">
    <text evidence="9">Involved in protein export. Participates in an early event of protein translocation.</text>
</comment>
<comment type="subcellular location">
    <subcellularLocation>
        <location evidence="9">Cell membrane</location>
        <topology evidence="9">Multi-pass membrane protein</topology>
    </subcellularLocation>
    <subcellularLocation>
        <location evidence="1">Membrane</location>
        <topology evidence="1">Multi-pass membrane protein</topology>
    </subcellularLocation>
</comment>